<feature type="signal peptide" evidence="1">
    <location>
        <begin position="1"/>
        <end position="19"/>
    </location>
</feature>
<dbReference type="Proteomes" id="UP000620124">
    <property type="component" value="Unassembled WGS sequence"/>
</dbReference>
<comment type="caution">
    <text evidence="2">The sequence shown here is derived from an EMBL/GenBank/DDBJ whole genome shotgun (WGS) entry which is preliminary data.</text>
</comment>
<evidence type="ECO:0000313" key="3">
    <source>
        <dbReference type="Proteomes" id="UP000620124"/>
    </source>
</evidence>
<feature type="chain" id="PRO_5034661395" evidence="1">
    <location>
        <begin position="20"/>
        <end position="181"/>
    </location>
</feature>
<evidence type="ECO:0000256" key="1">
    <source>
        <dbReference type="SAM" id="SignalP"/>
    </source>
</evidence>
<proteinExistence type="predicted"/>
<dbReference type="OrthoDB" id="2959037at2759"/>
<gene>
    <name evidence="2" type="ORF">MVEN_00797600</name>
</gene>
<organism evidence="2 3">
    <name type="scientific">Mycena venus</name>
    <dbReference type="NCBI Taxonomy" id="2733690"/>
    <lineage>
        <taxon>Eukaryota</taxon>
        <taxon>Fungi</taxon>
        <taxon>Dikarya</taxon>
        <taxon>Basidiomycota</taxon>
        <taxon>Agaricomycotina</taxon>
        <taxon>Agaricomycetes</taxon>
        <taxon>Agaricomycetidae</taxon>
        <taxon>Agaricales</taxon>
        <taxon>Marasmiineae</taxon>
        <taxon>Mycenaceae</taxon>
        <taxon>Mycena</taxon>
    </lineage>
</organism>
<evidence type="ECO:0000313" key="2">
    <source>
        <dbReference type="EMBL" id="KAF7360659.1"/>
    </source>
</evidence>
<protein>
    <submittedName>
        <fullName evidence="2">Uncharacterized protein</fullName>
    </submittedName>
</protein>
<accession>A0A8H6YKG6</accession>
<dbReference type="EMBL" id="JACAZI010000005">
    <property type="protein sequence ID" value="KAF7360659.1"/>
    <property type="molecule type" value="Genomic_DNA"/>
</dbReference>
<dbReference type="AlphaFoldDB" id="A0A8H6YKG6"/>
<name>A0A8H6YKG6_9AGAR</name>
<reference evidence="2" key="1">
    <citation type="submission" date="2020-05" db="EMBL/GenBank/DDBJ databases">
        <title>Mycena genomes resolve the evolution of fungal bioluminescence.</title>
        <authorList>
            <person name="Tsai I.J."/>
        </authorList>
    </citation>
    <scope>NUCLEOTIDE SEQUENCE</scope>
    <source>
        <strain evidence="2">CCC161011</strain>
    </source>
</reference>
<sequence length="181" mass="20242">MRYSTIFTTVFLALTSALGMPQNIAQADQLAIGTSDASNGFHWVDAMSKNGRPFRIGYPKANSGHILTERSGLAGGAGGSTLETREFKWYSVDWPVGDSSWKEVTNVPQLTKYALYENSQPRIYTYVLHVYLTNTGWGTTYTFEDQEGDEYALTAFTNGQHSIDFNSDAPRIKRVKTDQEF</sequence>
<keyword evidence="3" id="KW-1185">Reference proteome</keyword>
<keyword evidence="1" id="KW-0732">Signal</keyword>